<feature type="domain" description="C2H2-type" evidence="12">
    <location>
        <begin position="226"/>
        <end position="253"/>
    </location>
</feature>
<evidence type="ECO:0000256" key="6">
    <source>
        <dbReference type="ARBA" id="ARBA00022771"/>
    </source>
</evidence>
<dbReference type="InterPro" id="IPR050758">
    <property type="entry name" value="Znf_C2H2-type"/>
</dbReference>
<dbReference type="AlphaFoldDB" id="A0A8J6BA86"/>
<evidence type="ECO:0000256" key="2">
    <source>
        <dbReference type="ARBA" id="ARBA00004123"/>
    </source>
</evidence>
<accession>A0A8J6BA86</accession>
<dbReference type="PANTHER" id="PTHR23234">
    <property type="entry name" value="ZNF44 PROTEIN"/>
    <property type="match status" value="1"/>
</dbReference>
<dbReference type="PROSITE" id="PS00028">
    <property type="entry name" value="ZINC_FINGER_C2H2_1"/>
    <property type="match status" value="5"/>
</dbReference>
<dbReference type="GO" id="GO:0003677">
    <property type="term" value="F:DNA binding"/>
    <property type="evidence" value="ECO:0007669"/>
    <property type="project" value="UniProtKB-KW"/>
</dbReference>
<organism evidence="14 15">
    <name type="scientific">Eleutherodactylus coqui</name>
    <name type="common">Puerto Rican coqui</name>
    <dbReference type="NCBI Taxonomy" id="57060"/>
    <lineage>
        <taxon>Eukaryota</taxon>
        <taxon>Metazoa</taxon>
        <taxon>Chordata</taxon>
        <taxon>Craniata</taxon>
        <taxon>Vertebrata</taxon>
        <taxon>Euteleostomi</taxon>
        <taxon>Amphibia</taxon>
        <taxon>Batrachia</taxon>
        <taxon>Anura</taxon>
        <taxon>Neobatrachia</taxon>
        <taxon>Hyloidea</taxon>
        <taxon>Eleutherodactylidae</taxon>
        <taxon>Eleutherodactylinae</taxon>
        <taxon>Eleutherodactylus</taxon>
        <taxon>Eleutherodactylus</taxon>
    </lineage>
</organism>
<dbReference type="FunFam" id="3.30.160.60:FF:002343">
    <property type="entry name" value="Zinc finger protein 33A"/>
    <property type="match status" value="2"/>
</dbReference>
<feature type="region of interest" description="Disordered" evidence="11">
    <location>
        <begin position="1"/>
        <end position="30"/>
    </location>
</feature>
<dbReference type="SUPFAM" id="SSF57667">
    <property type="entry name" value="beta-beta-alpha zinc fingers"/>
    <property type="match status" value="4"/>
</dbReference>
<dbReference type="OrthoDB" id="6365676at2759"/>
<feature type="domain" description="C2H2-type" evidence="12">
    <location>
        <begin position="198"/>
        <end position="225"/>
    </location>
</feature>
<dbReference type="CDD" id="cd07765">
    <property type="entry name" value="KRAB_A-box"/>
    <property type="match status" value="1"/>
</dbReference>
<dbReference type="InterPro" id="IPR013087">
    <property type="entry name" value="Znf_C2H2_type"/>
</dbReference>
<feature type="compositionally biased region" description="Polar residues" evidence="11">
    <location>
        <begin position="1"/>
        <end position="14"/>
    </location>
</feature>
<dbReference type="InterPro" id="IPR036051">
    <property type="entry name" value="KRAB_dom_sf"/>
</dbReference>
<dbReference type="Gene3D" id="6.10.140.140">
    <property type="match status" value="1"/>
</dbReference>
<dbReference type="FunFam" id="3.30.160.60:FF:000478">
    <property type="entry name" value="Zinc finger protein 133"/>
    <property type="match status" value="1"/>
</dbReference>
<dbReference type="Pfam" id="PF01352">
    <property type="entry name" value="KRAB"/>
    <property type="match status" value="1"/>
</dbReference>
<keyword evidence="4" id="KW-0479">Metal-binding</keyword>
<keyword evidence="6 10" id="KW-0863">Zinc-finger</keyword>
<gene>
    <name evidence="14" type="ORF">GDO78_021609</name>
</gene>
<dbReference type="Pfam" id="PF00096">
    <property type="entry name" value="zf-C2H2"/>
    <property type="match status" value="5"/>
</dbReference>
<evidence type="ECO:0000256" key="8">
    <source>
        <dbReference type="ARBA" id="ARBA00023125"/>
    </source>
</evidence>
<evidence type="ECO:0000259" key="12">
    <source>
        <dbReference type="PROSITE" id="PS50157"/>
    </source>
</evidence>
<keyword evidence="8" id="KW-0238">DNA-binding</keyword>
<feature type="domain" description="C2H2-type" evidence="12">
    <location>
        <begin position="256"/>
        <end position="283"/>
    </location>
</feature>
<keyword evidence="7" id="KW-0862">Zinc</keyword>
<evidence type="ECO:0000313" key="15">
    <source>
        <dbReference type="Proteomes" id="UP000770717"/>
    </source>
</evidence>
<feature type="domain" description="C2H2-type" evidence="12">
    <location>
        <begin position="147"/>
        <end position="174"/>
    </location>
</feature>
<sequence length="367" mass="42528">MVKQTVNDGMSLNSHLHESGGWSRSQSPITEAHPHLPIHEQKILELTNKITELLIGEVPIRCQDVAVYFSMEEWEYLEEHKDLYKDVKMENHQPPISQDYPSENSDGNFMLSPTYTVEEDIVQHSSGEKLTTLHLQPGYNSLDKKPYSCSEYGKCLTDRANCIIHEKSHLMEKQFPCLQYGNSKLRDHLTIHSEEKTISNSECEKYFTRKLNLVTNEKSHTGEKPYYCSECGKCFEHKSVLVNHERIHTGEKTKTFSCSQCEKCFTQKSKFITHQRIHTGEKPYSCTVCGKYFRDKSNITRHLKIHTGERPHTCSECGKSFRDKPDFVKHQRIHTGEKPYTCSECGKRFTEKSSLVKHQRIHTGKKP</sequence>
<dbReference type="InterPro" id="IPR001909">
    <property type="entry name" value="KRAB"/>
</dbReference>
<evidence type="ECO:0000259" key="13">
    <source>
        <dbReference type="PROSITE" id="PS50805"/>
    </source>
</evidence>
<keyword evidence="5" id="KW-0677">Repeat</keyword>
<reference evidence="14" key="1">
    <citation type="thesis" date="2020" institute="ProQuest LLC" country="789 East Eisenhower Parkway, Ann Arbor, MI, USA">
        <title>Comparative Genomics and Chromosome Evolution.</title>
        <authorList>
            <person name="Mudd A.B."/>
        </authorList>
    </citation>
    <scope>NUCLEOTIDE SEQUENCE</scope>
    <source>
        <strain evidence="14">HN-11 Male</strain>
        <tissue evidence="14">Kidney and liver</tissue>
    </source>
</reference>
<dbReference type="PANTHER" id="PTHR23234:SF8">
    <property type="entry name" value="C2H2-TYPE DOMAIN-CONTAINING PROTEIN"/>
    <property type="match status" value="1"/>
</dbReference>
<dbReference type="PROSITE" id="PS50805">
    <property type="entry name" value="KRAB"/>
    <property type="match status" value="1"/>
</dbReference>
<keyword evidence="15" id="KW-1185">Reference proteome</keyword>
<evidence type="ECO:0000256" key="1">
    <source>
        <dbReference type="ARBA" id="ARBA00003767"/>
    </source>
</evidence>
<evidence type="ECO:0000256" key="4">
    <source>
        <dbReference type="ARBA" id="ARBA00022723"/>
    </source>
</evidence>
<protein>
    <submittedName>
        <fullName evidence="14">Uncharacterized protein</fullName>
    </submittedName>
</protein>
<dbReference type="InterPro" id="IPR036236">
    <property type="entry name" value="Znf_C2H2_sf"/>
</dbReference>
<comment type="similarity">
    <text evidence="3">Belongs to the krueppel C2H2-type zinc-finger protein family.</text>
</comment>
<dbReference type="PROSITE" id="PS50157">
    <property type="entry name" value="ZINC_FINGER_C2H2_2"/>
    <property type="match status" value="7"/>
</dbReference>
<dbReference type="EMBL" id="WNTK01006619">
    <property type="protein sequence ID" value="KAG9463501.1"/>
    <property type="molecule type" value="Genomic_DNA"/>
</dbReference>
<dbReference type="Gene3D" id="3.30.160.60">
    <property type="entry name" value="Classic Zinc Finger"/>
    <property type="match status" value="7"/>
</dbReference>
<comment type="subcellular location">
    <subcellularLocation>
        <location evidence="2">Nucleus</location>
    </subcellularLocation>
</comment>
<comment type="caution">
    <text evidence="14">The sequence shown here is derived from an EMBL/GenBank/DDBJ whole genome shotgun (WGS) entry which is preliminary data.</text>
</comment>
<evidence type="ECO:0000256" key="5">
    <source>
        <dbReference type="ARBA" id="ARBA00022737"/>
    </source>
</evidence>
<feature type="domain" description="KRAB" evidence="13">
    <location>
        <begin position="60"/>
        <end position="143"/>
    </location>
</feature>
<dbReference type="SMART" id="SM00355">
    <property type="entry name" value="ZnF_C2H2"/>
    <property type="match status" value="6"/>
</dbReference>
<dbReference type="FunFam" id="3.30.160.60:FF:000135">
    <property type="entry name" value="Zinc finger protein 358"/>
    <property type="match status" value="2"/>
</dbReference>
<name>A0A8J6BA86_ELECQ</name>
<dbReference type="Proteomes" id="UP000770717">
    <property type="component" value="Unassembled WGS sequence"/>
</dbReference>
<evidence type="ECO:0000256" key="3">
    <source>
        <dbReference type="ARBA" id="ARBA00006991"/>
    </source>
</evidence>
<keyword evidence="9" id="KW-0539">Nucleus</keyword>
<comment type="function">
    <text evidence="1">May be involved in transcriptional regulation.</text>
</comment>
<evidence type="ECO:0000256" key="11">
    <source>
        <dbReference type="SAM" id="MobiDB-lite"/>
    </source>
</evidence>
<dbReference type="GO" id="GO:0006355">
    <property type="term" value="P:regulation of DNA-templated transcription"/>
    <property type="evidence" value="ECO:0007669"/>
    <property type="project" value="InterPro"/>
</dbReference>
<evidence type="ECO:0000256" key="10">
    <source>
        <dbReference type="PROSITE-ProRule" id="PRU00042"/>
    </source>
</evidence>
<feature type="domain" description="C2H2-type" evidence="12">
    <location>
        <begin position="284"/>
        <end position="311"/>
    </location>
</feature>
<proteinExistence type="inferred from homology"/>
<evidence type="ECO:0000313" key="14">
    <source>
        <dbReference type="EMBL" id="KAG9463501.1"/>
    </source>
</evidence>
<feature type="domain" description="C2H2-type" evidence="12">
    <location>
        <begin position="312"/>
        <end position="339"/>
    </location>
</feature>
<feature type="domain" description="C2H2-type" evidence="12">
    <location>
        <begin position="340"/>
        <end position="367"/>
    </location>
</feature>
<dbReference type="SUPFAM" id="SSF109640">
    <property type="entry name" value="KRAB domain (Kruppel-associated box)"/>
    <property type="match status" value="1"/>
</dbReference>
<dbReference type="GO" id="GO:0008270">
    <property type="term" value="F:zinc ion binding"/>
    <property type="evidence" value="ECO:0007669"/>
    <property type="project" value="UniProtKB-KW"/>
</dbReference>
<evidence type="ECO:0000256" key="9">
    <source>
        <dbReference type="ARBA" id="ARBA00023242"/>
    </source>
</evidence>
<dbReference type="GO" id="GO:0005634">
    <property type="term" value="C:nucleus"/>
    <property type="evidence" value="ECO:0007669"/>
    <property type="project" value="UniProtKB-SubCell"/>
</dbReference>
<evidence type="ECO:0000256" key="7">
    <source>
        <dbReference type="ARBA" id="ARBA00022833"/>
    </source>
</evidence>